<name>Q1Q1M0_KUEST</name>
<dbReference type="EMBL" id="CT573071">
    <property type="protein sequence ID" value="CAJ73906.1"/>
    <property type="molecule type" value="Genomic_DNA"/>
</dbReference>
<gene>
    <name evidence="2" type="ORF">KsCSTR_15500</name>
    <name evidence="3" type="ORF">KSMBR1_0972</name>
    <name evidence="1" type="ORF">kuste3149</name>
</gene>
<dbReference type="InterPro" id="IPR008203">
    <property type="entry name" value="AF2212-like"/>
</dbReference>
<dbReference type="InterPro" id="IPR024069">
    <property type="entry name" value="AF2212-like_dom_sf"/>
</dbReference>
<dbReference type="RefSeq" id="WP_099324314.1">
    <property type="nucleotide sequence ID" value="NZ_CP049055.1"/>
</dbReference>
<dbReference type="Proteomes" id="UP000501926">
    <property type="component" value="Chromosome"/>
</dbReference>
<protein>
    <recommendedName>
        <fullName evidence="6">DUF104 domain-containing protein</fullName>
    </recommendedName>
</protein>
<reference evidence="3" key="3">
    <citation type="submission" date="2017-10" db="EMBL/GenBank/DDBJ databases">
        <authorList>
            <person name="Banno H."/>
            <person name="Chua N.-H."/>
        </authorList>
    </citation>
    <scope>NUCLEOTIDE SEQUENCE [LARGE SCALE GENOMIC DNA]</scope>
    <source>
        <strain evidence="3">Kuenenia_mbr1_ru-nijmegen</strain>
    </source>
</reference>
<evidence type="ECO:0000313" key="4">
    <source>
        <dbReference type="Proteomes" id="UP000221734"/>
    </source>
</evidence>
<evidence type="ECO:0000313" key="1">
    <source>
        <dbReference type="EMBL" id="CAJ73906.1"/>
    </source>
</evidence>
<dbReference type="Proteomes" id="UP000221734">
    <property type="component" value="Chromosome Kuenenia_stuttgartiensis_MBR1"/>
</dbReference>
<reference evidence="4" key="4">
    <citation type="submission" date="2017-10" db="EMBL/GenBank/DDBJ databases">
        <authorList>
            <person name="Frank J."/>
        </authorList>
    </citation>
    <scope>NUCLEOTIDE SEQUENCE [LARGE SCALE GENOMIC DNA]</scope>
</reference>
<accession>Q1Q1M0</accession>
<reference evidence="2 5" key="5">
    <citation type="submission" date="2020-02" db="EMBL/GenBank/DDBJ databases">
        <title>Newly sequenced genome of strain CSTR1 showed variability in Candidatus Kuenenia stuttgartiensis genomes.</title>
        <authorList>
            <person name="Ding C."/>
            <person name="Adrian L."/>
        </authorList>
    </citation>
    <scope>NUCLEOTIDE SEQUENCE [LARGE SCALE GENOMIC DNA]</scope>
    <source>
        <strain evidence="2 5">CSTR1</strain>
    </source>
</reference>
<keyword evidence="4" id="KW-1185">Reference proteome</keyword>
<dbReference type="KEGG" id="kst:KSMBR1_0972"/>
<dbReference type="EMBL" id="LT934425">
    <property type="protein sequence ID" value="SOH03483.1"/>
    <property type="molecule type" value="Genomic_DNA"/>
</dbReference>
<dbReference type="SUPFAM" id="SSF141694">
    <property type="entry name" value="AF2212/PG0164-like"/>
    <property type="match status" value="1"/>
</dbReference>
<proteinExistence type="predicted"/>
<reference evidence="1" key="2">
    <citation type="submission" date="2006-01" db="EMBL/GenBank/DDBJ databases">
        <authorList>
            <person name="Genoscope"/>
        </authorList>
    </citation>
    <scope>NUCLEOTIDE SEQUENCE</scope>
</reference>
<dbReference type="Pfam" id="PF01954">
    <property type="entry name" value="AF2212-like"/>
    <property type="match status" value="1"/>
</dbReference>
<evidence type="ECO:0000313" key="3">
    <source>
        <dbReference type="EMBL" id="SOH03483.1"/>
    </source>
</evidence>
<sequence length="83" mass="9559">MSKTINAIFEDGVFKPLEPVSLNEHERVKLDINLDERLCNQLKTLTETIYKRTDKHSSEEIEIAITEAHREVGKINDSKNSPH</sequence>
<reference evidence="1" key="1">
    <citation type="journal article" date="2006" name="Nature">
        <title>Deciphering the evolution and metabolism of an anammox bacterium from a community genome.</title>
        <authorList>
            <person name="Strous M."/>
            <person name="Pelletier E."/>
            <person name="Mangenot S."/>
            <person name="Rattei T."/>
            <person name="Lehner A."/>
            <person name="Taylor M.W."/>
            <person name="Horn M."/>
            <person name="Daims H."/>
            <person name="Bartol-Mavel D."/>
            <person name="Wincker P."/>
            <person name="Barbe V."/>
            <person name="Fonknechten N."/>
            <person name="Vallenet D."/>
            <person name="Segurens B."/>
            <person name="Schenowitz-Truong C."/>
            <person name="Medigue C."/>
            <person name="Collingro A."/>
            <person name="Snel B."/>
            <person name="Dutilh B.E."/>
            <person name="OpDenCamp H.J.M."/>
            <person name="vanDerDrift C."/>
            <person name="Cirpus I."/>
            <person name="vanDePas-Schoonen K.T."/>
            <person name="Harhangi H.R."/>
            <person name="vanNiftrik L."/>
            <person name="Schmid M."/>
            <person name="Keltjens J."/>
            <person name="vanDeVossenberg J."/>
            <person name="Kartal B."/>
            <person name="Meier H."/>
            <person name="Frishman D."/>
            <person name="Huynen M.A."/>
            <person name="Mewes H."/>
            <person name="Weissenbach J."/>
            <person name="Jetten M.S.M."/>
            <person name="Wagner M."/>
            <person name="LePaslier D."/>
        </authorList>
    </citation>
    <scope>NUCLEOTIDE SEQUENCE</scope>
</reference>
<dbReference type="EMBL" id="CP049055">
    <property type="protein sequence ID" value="QII10929.1"/>
    <property type="molecule type" value="Genomic_DNA"/>
</dbReference>
<dbReference type="OrthoDB" id="290288at2"/>
<dbReference type="AlphaFoldDB" id="Q1Q1M0"/>
<evidence type="ECO:0000313" key="2">
    <source>
        <dbReference type="EMBL" id="QII10929.1"/>
    </source>
</evidence>
<organism evidence="1">
    <name type="scientific">Kuenenia stuttgartiensis</name>
    <dbReference type="NCBI Taxonomy" id="174633"/>
    <lineage>
        <taxon>Bacteria</taxon>
        <taxon>Pseudomonadati</taxon>
        <taxon>Planctomycetota</taxon>
        <taxon>Candidatus Brocadiia</taxon>
        <taxon>Candidatus Brocadiales</taxon>
        <taxon>Candidatus Brocadiaceae</taxon>
        <taxon>Candidatus Kuenenia</taxon>
    </lineage>
</organism>
<evidence type="ECO:0000313" key="5">
    <source>
        <dbReference type="Proteomes" id="UP000501926"/>
    </source>
</evidence>
<dbReference type="Gene3D" id="4.10.1150.10">
    <property type="entry name" value="AF2212/PG0164-like"/>
    <property type="match status" value="1"/>
</dbReference>
<evidence type="ECO:0008006" key="6">
    <source>
        <dbReference type="Google" id="ProtNLM"/>
    </source>
</evidence>